<dbReference type="InterPro" id="IPR010982">
    <property type="entry name" value="Lambda_DNA-bd_dom_sf"/>
</dbReference>
<dbReference type="PROSITE" id="PS50943">
    <property type="entry name" value="HTH_CROC1"/>
    <property type="match status" value="1"/>
</dbReference>
<reference evidence="3 4" key="1">
    <citation type="submission" date="2018-08" db="EMBL/GenBank/DDBJ databases">
        <title>A genome reference for cultivated species of the human gut microbiota.</title>
        <authorList>
            <person name="Zou Y."/>
            <person name="Xue W."/>
            <person name="Luo G."/>
        </authorList>
    </citation>
    <scope>NUCLEOTIDE SEQUENCE [LARGE SCALE GENOMIC DNA]</scope>
    <source>
        <strain evidence="3 4">AF19-21</strain>
    </source>
</reference>
<evidence type="ECO:0000256" key="1">
    <source>
        <dbReference type="ARBA" id="ARBA00023125"/>
    </source>
</evidence>
<evidence type="ECO:0000313" key="4">
    <source>
        <dbReference type="Proteomes" id="UP000261111"/>
    </source>
</evidence>
<dbReference type="InterPro" id="IPR001387">
    <property type="entry name" value="Cro/C1-type_HTH"/>
</dbReference>
<dbReference type="PANTHER" id="PTHR46558:SF14">
    <property type="entry name" value="HTH-TYPE TRANSCRIPTIONAL REGULATOR ANSR"/>
    <property type="match status" value="1"/>
</dbReference>
<evidence type="ECO:0000313" key="3">
    <source>
        <dbReference type="EMBL" id="RGC31515.1"/>
    </source>
</evidence>
<evidence type="ECO:0000259" key="2">
    <source>
        <dbReference type="PROSITE" id="PS50943"/>
    </source>
</evidence>
<dbReference type="Pfam" id="PF01381">
    <property type="entry name" value="HTH_3"/>
    <property type="match status" value="1"/>
</dbReference>
<dbReference type="SMART" id="SM00530">
    <property type="entry name" value="HTH_XRE"/>
    <property type="match status" value="1"/>
</dbReference>
<gene>
    <name evidence="3" type="ORF">DWX41_11870</name>
</gene>
<keyword evidence="1" id="KW-0238">DNA-binding</keyword>
<proteinExistence type="predicted"/>
<feature type="domain" description="HTH cro/C1-type" evidence="2">
    <location>
        <begin position="7"/>
        <end position="61"/>
    </location>
</feature>
<dbReference type="AlphaFoldDB" id="A0A3E2WVA3"/>
<dbReference type="Proteomes" id="UP000261111">
    <property type="component" value="Unassembled WGS sequence"/>
</dbReference>
<dbReference type="CDD" id="cd00093">
    <property type="entry name" value="HTH_XRE"/>
    <property type="match status" value="1"/>
</dbReference>
<dbReference type="GO" id="GO:0003677">
    <property type="term" value="F:DNA binding"/>
    <property type="evidence" value="ECO:0007669"/>
    <property type="project" value="UniProtKB-KW"/>
</dbReference>
<organism evidence="3 4">
    <name type="scientific">Hungatella hathewayi</name>
    <dbReference type="NCBI Taxonomy" id="154046"/>
    <lineage>
        <taxon>Bacteria</taxon>
        <taxon>Bacillati</taxon>
        <taxon>Bacillota</taxon>
        <taxon>Clostridia</taxon>
        <taxon>Lachnospirales</taxon>
        <taxon>Lachnospiraceae</taxon>
        <taxon>Hungatella</taxon>
    </lineage>
</organism>
<dbReference type="SUPFAM" id="SSF47413">
    <property type="entry name" value="lambda repressor-like DNA-binding domains"/>
    <property type="match status" value="1"/>
</dbReference>
<dbReference type="PANTHER" id="PTHR46558">
    <property type="entry name" value="TRACRIPTIONAL REGULATORY PROTEIN-RELATED-RELATED"/>
    <property type="match status" value="1"/>
</dbReference>
<name>A0A3E2WVA3_9FIRM</name>
<accession>A0A3E2WVA3</accession>
<dbReference type="RefSeq" id="WP_025655552.1">
    <property type="nucleotide sequence ID" value="NZ_QVIA01000012.1"/>
</dbReference>
<comment type="caution">
    <text evidence="3">The sequence shown here is derived from an EMBL/GenBank/DDBJ whole genome shotgun (WGS) entry which is preliminary data.</text>
</comment>
<sequence length="67" mass="7926">MKFNERLKELRKQSPLTQKDIADRLNISVSAYQYYEQGKNEPNIEKLIILANLFDVTLDDLTCRHEN</sequence>
<dbReference type="Gene3D" id="1.10.260.40">
    <property type="entry name" value="lambda repressor-like DNA-binding domains"/>
    <property type="match status" value="1"/>
</dbReference>
<protein>
    <submittedName>
        <fullName evidence="3">XRE family transcriptional regulator</fullName>
    </submittedName>
</protein>
<dbReference type="EMBL" id="QVIA01000012">
    <property type="protein sequence ID" value="RGC31515.1"/>
    <property type="molecule type" value="Genomic_DNA"/>
</dbReference>